<dbReference type="InterPro" id="IPR035971">
    <property type="entry name" value="CBD_sf"/>
</dbReference>
<feature type="transmembrane region" description="Helical" evidence="8">
    <location>
        <begin position="286"/>
        <end position="307"/>
    </location>
</feature>
<dbReference type="SUPFAM" id="SSF110296">
    <property type="entry name" value="Oligoxyloglucan reducing end-specific cellobiohydrolase"/>
    <property type="match status" value="2"/>
</dbReference>
<dbReference type="PANTHER" id="PTHR43739:SF2">
    <property type="entry name" value="OLIGOXYLOGLUCAN-REDUCING END-SPECIFIC XYLOGLUCANASE-RELATED"/>
    <property type="match status" value="1"/>
</dbReference>
<feature type="region of interest" description="Disordered" evidence="7">
    <location>
        <begin position="731"/>
        <end position="754"/>
    </location>
</feature>
<dbReference type="PROSITE" id="PS51164">
    <property type="entry name" value="CBM1_2"/>
    <property type="match status" value="1"/>
</dbReference>
<feature type="domain" description="CBM1" evidence="9">
    <location>
        <begin position="753"/>
        <end position="789"/>
    </location>
</feature>
<keyword evidence="4" id="KW-0326">Glycosidase</keyword>
<sequence length="791" mass="84272">MVHPTFSYTPFPFNVTAISPLFDLSPIVLNNISLGWVPSCETPECIPTASWSTRGINSTLSFSYWGWDIAVDGSANGDMSIELVHDGIQELWNPSGETLFNRRGGPTDYLHLYNLTLKIIDASPSAWLTVTQARVNGSTYSEHNFRTDIWTIPSNSRSIKYTGFVPQVDETRSGSPTVYVSSRAGDTMFMELNASTFVMYGPCGPKHGLMRVTIDNQIQSQQQIVNTSRPIASNNCLLFQAWPLSVLSLDQVLIENLGGGMLGVERFNVTTLQMYYVGESTGIRTTVVACVLLGTVMALVVTIVVYVTRASRKRQRTAGFWRVDVVPNRYYKYDTSLAPWLSVVDPTDTKQIGWMMESLEIDPFDSDHWLYGTGATVYGGRDLTKWDTVHNITLKSLADGIEETAVQGLVSPPTGPSLLSAVYDVGGFVHSDLNTAPKTMFVTPRWSSTVDIDFAGNKPTNLVRVGNSGDDGTKQIALSTDSGASWNQDYGAPDGNYGGKVALSADGDTVLWRNANGTRVSRFTNAFTAVTGIGSDAVIASDKKNNTIFYAASGSKFYISTNNGVSFTATAGSLGSSTAPVKIVVNINASGDVWVSTDKGLFHSTNFGATFTADASVTTAWAFGLGAPKTTGGYPAIYVAGTIGGVIGYYRTDDQGANWVQINDAAHGFGAASANVLTADPRVYGRVYIGTNGRGIFYGDVAGTTVTTATAATSTVVTTSTTSRAITTTTTSAANTSTTSRVSSTTTSAAAGPTAAPYAQCGGQGWTGATVCATGWTCVVSNAFYSQCLQV</sequence>
<evidence type="ECO:0000259" key="9">
    <source>
        <dbReference type="PROSITE" id="PS51164"/>
    </source>
</evidence>
<dbReference type="InterPro" id="IPR000254">
    <property type="entry name" value="CBD"/>
</dbReference>
<dbReference type="GO" id="GO:0030248">
    <property type="term" value="F:cellulose binding"/>
    <property type="evidence" value="ECO:0007669"/>
    <property type="project" value="InterPro"/>
</dbReference>
<evidence type="ECO:0000256" key="1">
    <source>
        <dbReference type="ARBA" id="ARBA00022729"/>
    </source>
</evidence>
<dbReference type="Gene3D" id="2.130.10.10">
    <property type="entry name" value="YVTN repeat-like/Quinoprotein amine dehydrogenase"/>
    <property type="match status" value="2"/>
</dbReference>
<dbReference type="SMART" id="SM00236">
    <property type="entry name" value="fCBD"/>
    <property type="match status" value="1"/>
</dbReference>
<keyword evidence="1" id="KW-0732">Signal</keyword>
<name>A0A8H3E2H3_9AGAM</name>
<keyword evidence="8" id="KW-1133">Transmembrane helix</keyword>
<dbReference type="AlphaFoldDB" id="A0A8H3E2H3"/>
<dbReference type="PANTHER" id="PTHR43739">
    <property type="entry name" value="XYLOGLUCANASE (EUROFUNG)"/>
    <property type="match status" value="1"/>
</dbReference>
<dbReference type="GO" id="GO:0005576">
    <property type="term" value="C:extracellular region"/>
    <property type="evidence" value="ECO:0007669"/>
    <property type="project" value="InterPro"/>
</dbReference>
<accession>A0A8H3E2H3</accession>
<dbReference type="EMBL" id="CAJNJQ010001799">
    <property type="protein sequence ID" value="CAE7150453.1"/>
    <property type="molecule type" value="Genomic_DNA"/>
</dbReference>
<dbReference type="InterPro" id="IPR015943">
    <property type="entry name" value="WD40/YVTN_repeat-like_dom_sf"/>
</dbReference>
<keyword evidence="5" id="KW-0624">Polysaccharide degradation</keyword>
<comment type="caution">
    <text evidence="10">The sequence shown here is derived from an EMBL/GenBank/DDBJ whole genome shotgun (WGS) entry which is preliminary data.</text>
</comment>
<evidence type="ECO:0000313" key="11">
    <source>
        <dbReference type="Proteomes" id="UP000663827"/>
    </source>
</evidence>
<dbReference type="SUPFAM" id="SSF57180">
    <property type="entry name" value="Cellulose-binding domain"/>
    <property type="match status" value="1"/>
</dbReference>
<dbReference type="Pfam" id="PF00734">
    <property type="entry name" value="CBM_1"/>
    <property type="match status" value="1"/>
</dbReference>
<organism evidence="10 11">
    <name type="scientific">Rhizoctonia solani</name>
    <dbReference type="NCBI Taxonomy" id="456999"/>
    <lineage>
        <taxon>Eukaryota</taxon>
        <taxon>Fungi</taxon>
        <taxon>Dikarya</taxon>
        <taxon>Basidiomycota</taxon>
        <taxon>Agaricomycotina</taxon>
        <taxon>Agaricomycetes</taxon>
        <taxon>Cantharellales</taxon>
        <taxon>Ceratobasidiaceae</taxon>
        <taxon>Rhizoctonia</taxon>
    </lineage>
</organism>
<keyword evidence="3" id="KW-0119">Carbohydrate metabolism</keyword>
<evidence type="ECO:0000256" key="8">
    <source>
        <dbReference type="SAM" id="Phobius"/>
    </source>
</evidence>
<dbReference type="Proteomes" id="UP000663827">
    <property type="component" value="Unassembled WGS sequence"/>
</dbReference>
<gene>
    <name evidence="10" type="ORF">RDB_LOCUS87804</name>
</gene>
<keyword evidence="8" id="KW-0812">Transmembrane</keyword>
<evidence type="ECO:0000256" key="7">
    <source>
        <dbReference type="SAM" id="MobiDB-lite"/>
    </source>
</evidence>
<dbReference type="Gene3D" id="2.60.120.260">
    <property type="entry name" value="Galactose-binding domain-like"/>
    <property type="match status" value="1"/>
</dbReference>
<keyword evidence="2" id="KW-0378">Hydrolase</keyword>
<evidence type="ECO:0000256" key="2">
    <source>
        <dbReference type="ARBA" id="ARBA00022801"/>
    </source>
</evidence>
<reference evidence="10" key="1">
    <citation type="submission" date="2021-01" db="EMBL/GenBank/DDBJ databases">
        <authorList>
            <person name="Kaushik A."/>
        </authorList>
    </citation>
    <scope>NUCLEOTIDE SEQUENCE</scope>
    <source>
        <strain evidence="10">AG5</strain>
    </source>
</reference>
<evidence type="ECO:0000256" key="4">
    <source>
        <dbReference type="ARBA" id="ARBA00023295"/>
    </source>
</evidence>
<protein>
    <recommendedName>
        <fullName evidence="9">CBM1 domain-containing protein</fullName>
    </recommendedName>
</protein>
<evidence type="ECO:0000256" key="3">
    <source>
        <dbReference type="ARBA" id="ARBA00023277"/>
    </source>
</evidence>
<evidence type="ECO:0000313" key="10">
    <source>
        <dbReference type="EMBL" id="CAE7150453.1"/>
    </source>
</evidence>
<dbReference type="InterPro" id="IPR052025">
    <property type="entry name" value="Xyloglucanase_GH74"/>
</dbReference>
<keyword evidence="8" id="KW-0472">Membrane</keyword>
<dbReference type="GO" id="GO:0000272">
    <property type="term" value="P:polysaccharide catabolic process"/>
    <property type="evidence" value="ECO:0007669"/>
    <property type="project" value="UniProtKB-KW"/>
</dbReference>
<comment type="similarity">
    <text evidence="6">Belongs to the glycosyl hydrolase 74 family.</text>
</comment>
<dbReference type="GO" id="GO:0010411">
    <property type="term" value="P:xyloglucan metabolic process"/>
    <property type="evidence" value="ECO:0007669"/>
    <property type="project" value="TreeGrafter"/>
</dbReference>
<evidence type="ECO:0000256" key="5">
    <source>
        <dbReference type="ARBA" id="ARBA00023326"/>
    </source>
</evidence>
<evidence type="ECO:0000256" key="6">
    <source>
        <dbReference type="ARBA" id="ARBA00037986"/>
    </source>
</evidence>
<dbReference type="GO" id="GO:0016798">
    <property type="term" value="F:hydrolase activity, acting on glycosyl bonds"/>
    <property type="evidence" value="ECO:0007669"/>
    <property type="project" value="UniProtKB-KW"/>
</dbReference>
<proteinExistence type="inferred from homology"/>
<dbReference type="PROSITE" id="PS00562">
    <property type="entry name" value="CBM1_1"/>
    <property type="match status" value="1"/>
</dbReference>